<dbReference type="OrthoDB" id="2803442at2"/>
<dbReference type="AlphaFoldDB" id="A0A1H9UF32"/>
<comment type="caution">
    <text evidence="1">The sequence shown here is derived from an EMBL/GenBank/DDBJ whole genome shotgun (WGS) entry which is preliminary data.</text>
</comment>
<reference evidence="2" key="1">
    <citation type="submission" date="2016-10" db="EMBL/GenBank/DDBJ databases">
        <authorList>
            <person name="de Groot N.N."/>
        </authorList>
    </citation>
    <scope>NUCLEOTIDE SEQUENCE [LARGE SCALE GENOMIC DNA]</scope>
    <source>
        <strain evidence="2">10nlg</strain>
    </source>
</reference>
<keyword evidence="2" id="KW-1185">Reference proteome</keyword>
<dbReference type="RefSeq" id="WP_093073042.1">
    <property type="nucleotide sequence ID" value="NZ_FOGV01000014.1"/>
</dbReference>
<name>A0A1H9UF32_9BACI</name>
<accession>A0A1H9UF32</accession>
<evidence type="ECO:0000313" key="2">
    <source>
        <dbReference type="Proteomes" id="UP000199318"/>
    </source>
</evidence>
<protein>
    <submittedName>
        <fullName evidence="1">Uncharacterized protein</fullName>
    </submittedName>
</protein>
<gene>
    <name evidence="1" type="ORF">SAMN05444126_1143</name>
</gene>
<organism evidence="1 2">
    <name type="scientific">Salisediminibacterium halotolerans</name>
    <dbReference type="NCBI Taxonomy" id="517425"/>
    <lineage>
        <taxon>Bacteria</taxon>
        <taxon>Bacillati</taxon>
        <taxon>Bacillota</taxon>
        <taxon>Bacilli</taxon>
        <taxon>Bacillales</taxon>
        <taxon>Bacillaceae</taxon>
        <taxon>Salisediminibacterium</taxon>
    </lineage>
</organism>
<sequence length="291" mass="33853">MAHLPPSYLGKKVFLEKNSQRYYVIKYEEFKPPRKIHVLLFDHDVPAIFAVMDKDGKFLDSFFLSNKTTEDSAKAMERYREIAERKKKHKVTQDDLHDALKPEGEAKKKNENIMKYLKDEHLEDIKHQWPSRLIALQNADGKSSQSLIMIALTEAIKEANPIKSFDFLAKHRLDDYIPFLANHVQEHPELVEKVSVAYISIENGDILSEFLARAADYVDVNNREAVESILQESYKIDHVHYTSMMKHLLSRLLQRVKEETALTNKEWLSKTISNKELRRSIADILRSQTSS</sequence>
<proteinExistence type="predicted"/>
<evidence type="ECO:0000313" key="1">
    <source>
        <dbReference type="EMBL" id="SES07663.1"/>
    </source>
</evidence>
<dbReference type="EMBL" id="FOGV01000014">
    <property type="protein sequence ID" value="SES07663.1"/>
    <property type="molecule type" value="Genomic_DNA"/>
</dbReference>
<dbReference type="Proteomes" id="UP000199318">
    <property type="component" value="Unassembled WGS sequence"/>
</dbReference>
<dbReference type="STRING" id="1464123.SAMN05444126_1143"/>